<gene>
    <name evidence="2" type="ORF">J2S64_003657</name>
</gene>
<protein>
    <recommendedName>
        <fullName evidence="4">Multidrug transporter</fullName>
    </recommendedName>
</protein>
<evidence type="ECO:0000313" key="3">
    <source>
        <dbReference type="Proteomes" id="UP001183817"/>
    </source>
</evidence>
<reference evidence="2 3" key="1">
    <citation type="submission" date="2023-07" db="EMBL/GenBank/DDBJ databases">
        <title>Sequencing the genomes of 1000 actinobacteria strains.</title>
        <authorList>
            <person name="Klenk H.-P."/>
        </authorList>
    </citation>
    <scope>NUCLEOTIDE SEQUENCE [LARGE SCALE GENOMIC DNA]</scope>
    <source>
        <strain evidence="2 3">DSM 20167</strain>
    </source>
</reference>
<evidence type="ECO:0000313" key="2">
    <source>
        <dbReference type="EMBL" id="MDR7359966.1"/>
    </source>
</evidence>
<feature type="region of interest" description="Disordered" evidence="1">
    <location>
        <begin position="1"/>
        <end position="101"/>
    </location>
</feature>
<dbReference type="Proteomes" id="UP001183817">
    <property type="component" value="Unassembled WGS sequence"/>
</dbReference>
<evidence type="ECO:0000256" key="1">
    <source>
        <dbReference type="SAM" id="MobiDB-lite"/>
    </source>
</evidence>
<name>A0ABU2BNY2_9MICC</name>
<accession>A0ABU2BNY2</accession>
<organism evidence="2 3">
    <name type="scientific">Paeniglutamicibacter sulfureus</name>
    <dbReference type="NCBI Taxonomy" id="43666"/>
    <lineage>
        <taxon>Bacteria</taxon>
        <taxon>Bacillati</taxon>
        <taxon>Actinomycetota</taxon>
        <taxon>Actinomycetes</taxon>
        <taxon>Micrococcales</taxon>
        <taxon>Micrococcaceae</taxon>
        <taxon>Paeniglutamicibacter</taxon>
    </lineage>
</organism>
<proteinExistence type="predicted"/>
<evidence type="ECO:0008006" key="4">
    <source>
        <dbReference type="Google" id="ProtNLM"/>
    </source>
</evidence>
<comment type="caution">
    <text evidence="2">The sequence shown here is derived from an EMBL/GenBank/DDBJ whole genome shotgun (WGS) entry which is preliminary data.</text>
</comment>
<dbReference type="EMBL" id="JAVDYI010000001">
    <property type="protein sequence ID" value="MDR7359966.1"/>
    <property type="molecule type" value="Genomic_DNA"/>
</dbReference>
<keyword evidence="3" id="KW-1185">Reference proteome</keyword>
<dbReference type="RefSeq" id="WP_310292616.1">
    <property type="nucleotide sequence ID" value="NZ_BAAAWO010000001.1"/>
</dbReference>
<sequence>MTNVNPENAEDGTSGLDDVIDPEGSALPPSSRRGHAKVPEGLDDDDFAAAEQQERVAAGLEDYNPADVPPAADPVPAGSSEEAEYAQRGLNDTSEKENPHG</sequence>